<dbReference type="InterPro" id="IPR000326">
    <property type="entry name" value="PAP2/HPO"/>
</dbReference>
<dbReference type="SUPFAM" id="SSF48317">
    <property type="entry name" value="Acid phosphatase/Vanadium-dependent haloperoxidase"/>
    <property type="match status" value="1"/>
</dbReference>
<dbReference type="EMBL" id="QXED01000010">
    <property type="protein sequence ID" value="RIV18800.1"/>
    <property type="molecule type" value="Genomic_DNA"/>
</dbReference>
<organism evidence="4 5">
    <name type="scientific">Fibrisoma montanum</name>
    <dbReference type="NCBI Taxonomy" id="2305895"/>
    <lineage>
        <taxon>Bacteria</taxon>
        <taxon>Pseudomonadati</taxon>
        <taxon>Bacteroidota</taxon>
        <taxon>Cytophagia</taxon>
        <taxon>Cytophagales</taxon>
        <taxon>Spirosomataceae</taxon>
        <taxon>Fibrisoma</taxon>
    </lineage>
</organism>
<evidence type="ECO:0000313" key="4">
    <source>
        <dbReference type="EMBL" id="RIV18800.1"/>
    </source>
</evidence>
<evidence type="ECO:0000313" key="5">
    <source>
        <dbReference type="Proteomes" id="UP000283523"/>
    </source>
</evidence>
<evidence type="ECO:0000256" key="1">
    <source>
        <dbReference type="SAM" id="MobiDB-lite"/>
    </source>
</evidence>
<dbReference type="CDD" id="cd03398">
    <property type="entry name" value="PAP2_haloperoxidase"/>
    <property type="match status" value="1"/>
</dbReference>
<dbReference type="OrthoDB" id="7793240at2"/>
<dbReference type="PANTHER" id="PTHR34599">
    <property type="entry name" value="PEROXIDASE-RELATED"/>
    <property type="match status" value="1"/>
</dbReference>
<evidence type="ECO:0000259" key="2">
    <source>
        <dbReference type="Pfam" id="PF01569"/>
    </source>
</evidence>
<accession>A0A418LZP6</accession>
<dbReference type="InterPro" id="IPR036938">
    <property type="entry name" value="PAP2/HPO_sf"/>
</dbReference>
<dbReference type="Pfam" id="PF17897">
    <property type="entry name" value="VCPO_N"/>
    <property type="match status" value="1"/>
</dbReference>
<dbReference type="Pfam" id="PF01569">
    <property type="entry name" value="PAP2"/>
    <property type="match status" value="1"/>
</dbReference>
<dbReference type="PANTHER" id="PTHR34599:SF1">
    <property type="entry name" value="PHOSPHATIDIC ACID PHOSPHATASE TYPE 2_HALOPEROXIDASE DOMAIN-CONTAINING PROTEIN"/>
    <property type="match status" value="1"/>
</dbReference>
<feature type="region of interest" description="Disordered" evidence="1">
    <location>
        <begin position="1"/>
        <end position="23"/>
    </location>
</feature>
<comment type="caution">
    <text evidence="4">The sequence shown here is derived from an EMBL/GenBank/DDBJ whole genome shotgun (WGS) entry which is preliminary data.</text>
</comment>
<feature type="domain" description="Phosphatidic acid phosphatase type 2/haloperoxidase" evidence="2">
    <location>
        <begin position="307"/>
        <end position="429"/>
    </location>
</feature>
<reference evidence="4 5" key="1">
    <citation type="submission" date="2018-08" db="EMBL/GenBank/DDBJ databases">
        <title>Fibrisoma montanum sp. nov., isolated from Danxia mountain soil.</title>
        <authorList>
            <person name="Huang Y."/>
        </authorList>
    </citation>
    <scope>NUCLEOTIDE SEQUENCE [LARGE SCALE GENOMIC DNA]</scope>
    <source>
        <strain evidence="4 5">HYT19</strain>
    </source>
</reference>
<dbReference type="AlphaFoldDB" id="A0A418LZP6"/>
<evidence type="ECO:0000259" key="3">
    <source>
        <dbReference type="Pfam" id="PF17897"/>
    </source>
</evidence>
<sequence length="447" mass="49400">MQGCTSPEPDPGPDFKPEPVYPKGRSTNTYDARLAVHWANMALRITAGTPGNSPTYASREFGYLGLAMYETTVYGIADRQSLVGQLKGIKQFPMPKTDSVYNWPLALNAAQAVLLKNLYEHTSAFHKTSIDSLDMAMRTAYGDTLKDKAVVARSIAFGQAVGAAIYEWSKTDGGHQGYKDPFPIGYVLPTTPGSWSPPFDGQVAIRRALHPYWGRNRTFAPANGSLEMPTPAPYSTSPGSEYYKLYKAVYDKNLRLTQTEKEIAMWWGDDPSQTFTPPGHSYNLATITIRTAGANLAKAVETYARVGMAVADAFINCWKCKYTYHNERPSSFIRANVDKTWSPFWPEPPFPAFSSGHATQASATATVLTDLYGENFGLVDNSHVGRPKDFGRNVEYKARTFASLWETAEECAYSRFLGGIHTQQDNDTGLKEGKVIGGNINALQWKK</sequence>
<name>A0A418LZP6_9BACT</name>
<proteinExistence type="predicted"/>
<feature type="domain" description="Vanadium chloroperoxidase N-terminal" evidence="3">
    <location>
        <begin position="28"/>
        <end position="177"/>
    </location>
</feature>
<dbReference type="Proteomes" id="UP000283523">
    <property type="component" value="Unassembled WGS sequence"/>
</dbReference>
<dbReference type="InterPro" id="IPR041067">
    <property type="entry name" value="VCPO_N"/>
</dbReference>
<keyword evidence="5" id="KW-1185">Reference proteome</keyword>
<protein>
    <submittedName>
        <fullName evidence="4">Phosphatase PAP2 family protein</fullName>
    </submittedName>
</protein>
<gene>
    <name evidence="4" type="ORF">DYU11_27750</name>
</gene>
<dbReference type="InterPro" id="IPR052559">
    <property type="entry name" value="V-haloperoxidase"/>
</dbReference>
<dbReference type="Gene3D" id="1.10.606.20">
    <property type="match status" value="1"/>
</dbReference>